<accession>A0A7W9C6T5</accession>
<proteinExistence type="predicted"/>
<organism evidence="1 2">
    <name type="scientific">Brevundimonas aurantiaca</name>
    <dbReference type="NCBI Taxonomy" id="74316"/>
    <lineage>
        <taxon>Bacteria</taxon>
        <taxon>Pseudomonadati</taxon>
        <taxon>Pseudomonadota</taxon>
        <taxon>Alphaproteobacteria</taxon>
        <taxon>Caulobacterales</taxon>
        <taxon>Caulobacteraceae</taxon>
        <taxon>Brevundimonas</taxon>
    </lineage>
</organism>
<dbReference type="InterPro" id="IPR019587">
    <property type="entry name" value="Polyketide_cyclase/dehydratase"/>
</dbReference>
<dbReference type="CDD" id="cd07822">
    <property type="entry name" value="SRPBCC_4"/>
    <property type="match status" value="1"/>
</dbReference>
<dbReference type="AlphaFoldDB" id="A0A7W9C6T5"/>
<dbReference type="GeneID" id="88840184"/>
<sequence length="143" mass="16223">MEDAKIERRAGVQATSDRLWELVSDLPGWNRWNPHETDVEGAIAFGGQLTITEAFPGQGERRAAARVAEWRPYVRLVWTENRGFLFRTLRYIDIEELEKGRCIVSSGHKFAGLRGELFHDKHRNALREAHQAIVDGLKAAAEG</sequence>
<dbReference type="Gene3D" id="3.30.530.20">
    <property type="match status" value="1"/>
</dbReference>
<dbReference type="Proteomes" id="UP000527324">
    <property type="component" value="Unassembled WGS sequence"/>
</dbReference>
<dbReference type="Pfam" id="PF10604">
    <property type="entry name" value="Polyketide_cyc2"/>
    <property type="match status" value="1"/>
</dbReference>
<reference evidence="1 2" key="1">
    <citation type="submission" date="2020-08" db="EMBL/GenBank/DDBJ databases">
        <title>Genomic Encyclopedia of Type Strains, Phase IV (KMG-IV): sequencing the most valuable type-strain genomes for metagenomic binning, comparative biology and taxonomic classification.</title>
        <authorList>
            <person name="Goeker M."/>
        </authorList>
    </citation>
    <scope>NUCLEOTIDE SEQUENCE [LARGE SCALE GENOMIC DNA]</scope>
    <source>
        <strain evidence="1 2">DSM 4731</strain>
    </source>
</reference>
<evidence type="ECO:0008006" key="3">
    <source>
        <dbReference type="Google" id="ProtNLM"/>
    </source>
</evidence>
<name>A0A7W9C6T5_9CAUL</name>
<dbReference type="EMBL" id="JACHOQ010000003">
    <property type="protein sequence ID" value="MBB5740206.1"/>
    <property type="molecule type" value="Genomic_DNA"/>
</dbReference>
<gene>
    <name evidence="1" type="ORF">GGQ93_001920</name>
</gene>
<dbReference type="InterPro" id="IPR023393">
    <property type="entry name" value="START-like_dom_sf"/>
</dbReference>
<evidence type="ECO:0000313" key="1">
    <source>
        <dbReference type="EMBL" id="MBB5740206.1"/>
    </source>
</evidence>
<protein>
    <recommendedName>
        <fullName evidence="3">SRPBCC domain-containing protein</fullName>
    </recommendedName>
</protein>
<keyword evidence="2" id="KW-1185">Reference proteome</keyword>
<dbReference type="RefSeq" id="WP_054764234.1">
    <property type="nucleotide sequence ID" value="NZ_CAJFZS010000001.1"/>
</dbReference>
<comment type="caution">
    <text evidence="1">The sequence shown here is derived from an EMBL/GenBank/DDBJ whole genome shotgun (WGS) entry which is preliminary data.</text>
</comment>
<dbReference type="SUPFAM" id="SSF55961">
    <property type="entry name" value="Bet v1-like"/>
    <property type="match status" value="1"/>
</dbReference>
<evidence type="ECO:0000313" key="2">
    <source>
        <dbReference type="Proteomes" id="UP000527324"/>
    </source>
</evidence>